<proteinExistence type="predicted"/>
<dbReference type="Proteomes" id="UP000027265">
    <property type="component" value="Unassembled WGS sequence"/>
</dbReference>
<reference evidence="2" key="1">
    <citation type="journal article" date="2014" name="Proc. Natl. Acad. Sci. U.S.A.">
        <title>Extensive sampling of basidiomycete genomes demonstrates inadequacy of the white-rot/brown-rot paradigm for wood decay fungi.</title>
        <authorList>
            <person name="Riley R."/>
            <person name="Salamov A.A."/>
            <person name="Brown D.W."/>
            <person name="Nagy L.G."/>
            <person name="Floudas D."/>
            <person name="Held B.W."/>
            <person name="Levasseur A."/>
            <person name="Lombard V."/>
            <person name="Morin E."/>
            <person name="Otillar R."/>
            <person name="Lindquist E.A."/>
            <person name="Sun H."/>
            <person name="LaButti K.M."/>
            <person name="Schmutz J."/>
            <person name="Jabbour D."/>
            <person name="Luo H."/>
            <person name="Baker S.E."/>
            <person name="Pisabarro A.G."/>
            <person name="Walton J.D."/>
            <person name="Blanchette R.A."/>
            <person name="Henrissat B."/>
            <person name="Martin F."/>
            <person name="Cullen D."/>
            <person name="Hibbett D.S."/>
            <person name="Grigoriev I.V."/>
        </authorList>
    </citation>
    <scope>NUCLEOTIDE SEQUENCE [LARGE SCALE GENOMIC DNA]</scope>
    <source>
        <strain evidence="2">MUCL 33604</strain>
    </source>
</reference>
<evidence type="ECO:0000313" key="1">
    <source>
        <dbReference type="EMBL" id="KDQ56994.1"/>
    </source>
</evidence>
<dbReference type="OrthoDB" id="3265815at2759"/>
<protein>
    <recommendedName>
        <fullName evidence="3">BTB domain-containing protein</fullName>
    </recommendedName>
</protein>
<keyword evidence="2" id="KW-1185">Reference proteome</keyword>
<accession>A0A067PQG5</accession>
<dbReference type="HOGENOM" id="CLU_1337670_0_0_1"/>
<sequence>MDMLAKADCRSSLINSTHIYQSKASPHPDFEAYQSCVYTQVPTPPASEYEDSLQLNGLGESTVTVSTAFYPGSEVDPHPTDLILGSLDGVFFYVHHHRLLRASANQFNSLLSLSYSSRSGEDCPVVALPDHSSVLNIVLHAIYEMSVSQFSPSTADLSSGIAALRIYGLPIDKCLVIFASLSSSHARCTSGTDQNIRIGSFIRFA</sequence>
<dbReference type="STRING" id="933084.A0A067PQG5"/>
<dbReference type="InParanoid" id="A0A067PQG5"/>
<dbReference type="EMBL" id="KL197720">
    <property type="protein sequence ID" value="KDQ56994.1"/>
    <property type="molecule type" value="Genomic_DNA"/>
</dbReference>
<organism evidence="1 2">
    <name type="scientific">Jaapia argillacea MUCL 33604</name>
    <dbReference type="NCBI Taxonomy" id="933084"/>
    <lineage>
        <taxon>Eukaryota</taxon>
        <taxon>Fungi</taxon>
        <taxon>Dikarya</taxon>
        <taxon>Basidiomycota</taxon>
        <taxon>Agaricomycotina</taxon>
        <taxon>Agaricomycetes</taxon>
        <taxon>Agaricomycetidae</taxon>
        <taxon>Jaapiales</taxon>
        <taxon>Jaapiaceae</taxon>
        <taxon>Jaapia</taxon>
    </lineage>
</organism>
<dbReference type="AlphaFoldDB" id="A0A067PQG5"/>
<gene>
    <name evidence="1" type="ORF">JAAARDRAFT_58476</name>
</gene>
<evidence type="ECO:0008006" key="3">
    <source>
        <dbReference type="Google" id="ProtNLM"/>
    </source>
</evidence>
<name>A0A067PQG5_9AGAM</name>
<evidence type="ECO:0000313" key="2">
    <source>
        <dbReference type="Proteomes" id="UP000027265"/>
    </source>
</evidence>